<dbReference type="Pfam" id="PF00026">
    <property type="entry name" value="Asp"/>
    <property type="match status" value="1"/>
</dbReference>
<feature type="chain" id="PRO_5012913989" evidence="11">
    <location>
        <begin position="20"/>
        <end position="394"/>
    </location>
</feature>
<evidence type="ECO:0000256" key="10">
    <source>
        <dbReference type="RuleBase" id="RU000454"/>
    </source>
</evidence>
<dbReference type="SUPFAM" id="SSF50630">
    <property type="entry name" value="Acid proteases"/>
    <property type="match status" value="1"/>
</dbReference>
<reference evidence="13 14" key="1">
    <citation type="submission" date="2016-07" db="EMBL/GenBank/DDBJ databases">
        <title>Pervasive Adenine N6-methylation of Active Genes in Fungi.</title>
        <authorList>
            <consortium name="DOE Joint Genome Institute"/>
            <person name="Mondo S.J."/>
            <person name="Dannebaum R.O."/>
            <person name="Kuo R.C."/>
            <person name="Labutti K."/>
            <person name="Haridas S."/>
            <person name="Kuo A."/>
            <person name="Salamov A."/>
            <person name="Ahrendt S.R."/>
            <person name="Lipzen A."/>
            <person name="Sullivan W."/>
            <person name="Andreopoulos W.B."/>
            <person name="Clum A."/>
            <person name="Lindquist E."/>
            <person name="Daum C."/>
            <person name="Ramamoorthy G.K."/>
            <person name="Gryganskyi A."/>
            <person name="Culley D."/>
            <person name="Magnuson J.K."/>
            <person name="James T.Y."/>
            <person name="O'Malley M.A."/>
            <person name="Stajich J.E."/>
            <person name="Spatafora J.W."/>
            <person name="Visel A."/>
            <person name="Grigoriev I.V."/>
        </authorList>
    </citation>
    <scope>NUCLEOTIDE SEQUENCE [LARGE SCALE GENOMIC DNA]</scope>
    <source>
        <strain evidence="13 14">NRRL 2496</strain>
    </source>
</reference>
<dbReference type="EMBL" id="MCGN01000001">
    <property type="protein sequence ID" value="ORZ03975.1"/>
    <property type="molecule type" value="Genomic_DNA"/>
</dbReference>
<dbReference type="PRINTS" id="PR00792">
    <property type="entry name" value="PEPSIN"/>
</dbReference>
<evidence type="ECO:0000259" key="12">
    <source>
        <dbReference type="PROSITE" id="PS51767"/>
    </source>
</evidence>
<accession>A0A1X2HWK1</accession>
<dbReference type="OrthoDB" id="2747330at2759"/>
<evidence type="ECO:0000256" key="7">
    <source>
        <dbReference type="ARBA" id="ARBA00023157"/>
    </source>
</evidence>
<gene>
    <name evidence="13" type="ORF">BCR43DRAFT_484293</name>
</gene>
<keyword evidence="6" id="KW-0865">Zymogen</keyword>
<dbReference type="InterPro" id="IPR001461">
    <property type="entry name" value="Aspartic_peptidase_A1"/>
</dbReference>
<dbReference type="STRING" id="13706.A0A1X2HWK1"/>
<evidence type="ECO:0000256" key="1">
    <source>
        <dbReference type="ARBA" id="ARBA00007447"/>
    </source>
</evidence>
<keyword evidence="2 10" id="KW-0645">Protease</keyword>
<evidence type="ECO:0000313" key="14">
    <source>
        <dbReference type="Proteomes" id="UP000242180"/>
    </source>
</evidence>
<keyword evidence="3 11" id="KW-0732">Signal</keyword>
<dbReference type="OMA" id="EFDMEYK"/>
<keyword evidence="14" id="KW-1185">Reference proteome</keyword>
<dbReference type="PROSITE" id="PS51767">
    <property type="entry name" value="PEPTIDASE_A1"/>
    <property type="match status" value="1"/>
</dbReference>
<keyword evidence="4 10" id="KW-0064">Aspartyl protease</keyword>
<comment type="caution">
    <text evidence="13">The sequence shown here is derived from an EMBL/GenBank/DDBJ whole genome shotgun (WGS) entry which is preliminary data.</text>
</comment>
<dbReference type="FunFam" id="2.40.70.10:FF:000008">
    <property type="entry name" value="Cathepsin D"/>
    <property type="match status" value="1"/>
</dbReference>
<evidence type="ECO:0000256" key="6">
    <source>
        <dbReference type="ARBA" id="ARBA00023145"/>
    </source>
</evidence>
<evidence type="ECO:0000256" key="4">
    <source>
        <dbReference type="ARBA" id="ARBA00022750"/>
    </source>
</evidence>
<name>A0A1X2HWK1_SYNRA</name>
<dbReference type="PANTHER" id="PTHR47966">
    <property type="entry name" value="BETA-SITE APP-CLEAVING ENZYME, ISOFORM A-RELATED"/>
    <property type="match status" value="1"/>
</dbReference>
<feature type="active site" evidence="8">
    <location>
        <position position="106"/>
    </location>
</feature>
<dbReference type="Proteomes" id="UP000242180">
    <property type="component" value="Unassembled WGS sequence"/>
</dbReference>
<sequence>MKFSLALLATLALATISQAAPVEKQVAGKPFQLVKNPHYQANATRAILRAERKYARHSTKIPEQGKTVVKAAGSGSVPMTDVDYDVEYYATVSVGTPAQSIKLDFDTGSSDLWFSSTLCSSCGSKSFDPTKSSTYKKVGKSWQISYGDGSSASGITATDNVELGGLTITGQTIELATRESSSFSTGAIDGILGLGFDTIATVAGTKTPVDNLISQNLISKPIFGVWLGKQSEGGGGEYVFGGYNTDHIDGSLTTVKVDNSQGWYGVTVSGLKVGSKSVASSFDGILDTGTTLLIFDRSTASQVARAYGASDNGDGTYTISCDQSKLQPLALTMGGKDFFVPADSLIYVKQGSQCIAGFGYSSMDFAIIGDTFLKNNYVVFNQEVPEVQIAPAKA</sequence>
<dbReference type="PANTHER" id="PTHR47966:SF1">
    <property type="entry name" value="ASPARTYL PROTEINASE"/>
    <property type="match status" value="1"/>
</dbReference>
<organism evidence="13 14">
    <name type="scientific">Syncephalastrum racemosum</name>
    <name type="common">Filamentous fungus</name>
    <dbReference type="NCBI Taxonomy" id="13706"/>
    <lineage>
        <taxon>Eukaryota</taxon>
        <taxon>Fungi</taxon>
        <taxon>Fungi incertae sedis</taxon>
        <taxon>Mucoromycota</taxon>
        <taxon>Mucoromycotina</taxon>
        <taxon>Mucoromycetes</taxon>
        <taxon>Mucorales</taxon>
        <taxon>Syncephalastraceae</taxon>
        <taxon>Syncephalastrum</taxon>
    </lineage>
</organism>
<dbReference type="Gene3D" id="2.40.70.10">
    <property type="entry name" value="Acid Proteases"/>
    <property type="match status" value="2"/>
</dbReference>
<feature type="disulfide bond" evidence="9">
    <location>
        <begin position="321"/>
        <end position="354"/>
    </location>
</feature>
<evidence type="ECO:0000313" key="13">
    <source>
        <dbReference type="EMBL" id="ORZ03975.1"/>
    </source>
</evidence>
<dbReference type="PROSITE" id="PS00141">
    <property type="entry name" value="ASP_PROTEASE"/>
    <property type="match status" value="2"/>
</dbReference>
<dbReference type="InterPro" id="IPR021109">
    <property type="entry name" value="Peptidase_aspartic_dom_sf"/>
</dbReference>
<evidence type="ECO:0000256" key="5">
    <source>
        <dbReference type="ARBA" id="ARBA00022801"/>
    </source>
</evidence>
<protein>
    <submittedName>
        <fullName evidence="13">Syncephapepsin</fullName>
    </submittedName>
</protein>
<proteinExistence type="inferred from homology"/>
<evidence type="ECO:0000256" key="2">
    <source>
        <dbReference type="ARBA" id="ARBA00022670"/>
    </source>
</evidence>
<dbReference type="InterPro" id="IPR001969">
    <property type="entry name" value="Aspartic_peptidase_AS"/>
</dbReference>
<evidence type="ECO:0000256" key="9">
    <source>
        <dbReference type="PIRSR" id="PIRSR601461-2"/>
    </source>
</evidence>
<evidence type="ECO:0000256" key="11">
    <source>
        <dbReference type="SAM" id="SignalP"/>
    </source>
</evidence>
<evidence type="ECO:0000256" key="3">
    <source>
        <dbReference type="ARBA" id="ARBA00022729"/>
    </source>
</evidence>
<dbReference type="GO" id="GO:0006508">
    <property type="term" value="P:proteolysis"/>
    <property type="evidence" value="ECO:0007669"/>
    <property type="project" value="UniProtKB-KW"/>
</dbReference>
<dbReference type="InParanoid" id="A0A1X2HWK1"/>
<dbReference type="GO" id="GO:0004190">
    <property type="term" value="F:aspartic-type endopeptidase activity"/>
    <property type="evidence" value="ECO:0007669"/>
    <property type="project" value="UniProtKB-KW"/>
</dbReference>
<feature type="domain" description="Peptidase A1" evidence="12">
    <location>
        <begin position="88"/>
        <end position="390"/>
    </location>
</feature>
<keyword evidence="7 9" id="KW-1015">Disulfide bond</keyword>
<dbReference type="InterPro" id="IPR033121">
    <property type="entry name" value="PEPTIDASE_A1"/>
</dbReference>
<dbReference type="AlphaFoldDB" id="A0A1X2HWK1"/>
<comment type="similarity">
    <text evidence="1 10">Belongs to the peptidase A1 family.</text>
</comment>
<evidence type="ECO:0000256" key="8">
    <source>
        <dbReference type="PIRSR" id="PIRSR601461-1"/>
    </source>
</evidence>
<dbReference type="FunCoup" id="A0A1X2HWK1">
    <property type="interactions" value="53"/>
</dbReference>
<feature type="active site" evidence="8">
    <location>
        <position position="287"/>
    </location>
</feature>
<feature type="signal peptide" evidence="11">
    <location>
        <begin position="1"/>
        <end position="19"/>
    </location>
</feature>
<keyword evidence="5 10" id="KW-0378">Hydrolase</keyword>